<organism evidence="1 3">
    <name type="scientific">Medicago truncatula</name>
    <name type="common">Barrel medic</name>
    <name type="synonym">Medicago tribuloides</name>
    <dbReference type="NCBI Taxonomy" id="3880"/>
    <lineage>
        <taxon>Eukaryota</taxon>
        <taxon>Viridiplantae</taxon>
        <taxon>Streptophyta</taxon>
        <taxon>Embryophyta</taxon>
        <taxon>Tracheophyta</taxon>
        <taxon>Spermatophyta</taxon>
        <taxon>Magnoliopsida</taxon>
        <taxon>eudicotyledons</taxon>
        <taxon>Gunneridae</taxon>
        <taxon>Pentapetalae</taxon>
        <taxon>rosids</taxon>
        <taxon>fabids</taxon>
        <taxon>Fabales</taxon>
        <taxon>Fabaceae</taxon>
        <taxon>Papilionoideae</taxon>
        <taxon>50 kb inversion clade</taxon>
        <taxon>NPAAA clade</taxon>
        <taxon>Hologalegina</taxon>
        <taxon>IRL clade</taxon>
        <taxon>Trifolieae</taxon>
        <taxon>Medicago</taxon>
    </lineage>
</organism>
<reference evidence="2" key="3">
    <citation type="submission" date="2015-04" db="UniProtKB">
        <authorList>
            <consortium name="EnsemblPlants"/>
        </authorList>
    </citation>
    <scope>IDENTIFICATION</scope>
    <source>
        <strain evidence="2">cv. Jemalong A17</strain>
    </source>
</reference>
<dbReference type="HOGENOM" id="CLU_2349969_0_0_1"/>
<accession>A0A072UNS9</accession>
<proteinExistence type="predicted"/>
<dbReference type="EnsemblPlants" id="KEH27495">
    <property type="protein sequence ID" value="KEH27495"/>
    <property type="gene ID" value="MTR_5g015205"/>
</dbReference>
<dbReference type="EMBL" id="CM001221">
    <property type="protein sequence ID" value="KEH27495.1"/>
    <property type="molecule type" value="Genomic_DNA"/>
</dbReference>
<reference evidence="1 3" key="1">
    <citation type="journal article" date="2011" name="Nature">
        <title>The Medicago genome provides insight into the evolution of rhizobial symbioses.</title>
        <authorList>
            <person name="Young N.D."/>
            <person name="Debelle F."/>
            <person name="Oldroyd G.E."/>
            <person name="Geurts R."/>
            <person name="Cannon S.B."/>
            <person name="Udvardi M.K."/>
            <person name="Benedito V.A."/>
            <person name="Mayer K.F."/>
            <person name="Gouzy J."/>
            <person name="Schoof H."/>
            <person name="Van de Peer Y."/>
            <person name="Proost S."/>
            <person name="Cook D.R."/>
            <person name="Meyers B.C."/>
            <person name="Spannagl M."/>
            <person name="Cheung F."/>
            <person name="De Mita S."/>
            <person name="Krishnakumar V."/>
            <person name="Gundlach H."/>
            <person name="Zhou S."/>
            <person name="Mudge J."/>
            <person name="Bharti A.K."/>
            <person name="Murray J.D."/>
            <person name="Naoumkina M.A."/>
            <person name="Rosen B."/>
            <person name="Silverstein K.A."/>
            <person name="Tang H."/>
            <person name="Rombauts S."/>
            <person name="Zhao P.X."/>
            <person name="Zhou P."/>
            <person name="Barbe V."/>
            <person name="Bardou P."/>
            <person name="Bechner M."/>
            <person name="Bellec A."/>
            <person name="Berger A."/>
            <person name="Berges H."/>
            <person name="Bidwell S."/>
            <person name="Bisseling T."/>
            <person name="Choisne N."/>
            <person name="Couloux A."/>
            <person name="Denny R."/>
            <person name="Deshpande S."/>
            <person name="Dai X."/>
            <person name="Doyle J.J."/>
            <person name="Dudez A.M."/>
            <person name="Farmer A.D."/>
            <person name="Fouteau S."/>
            <person name="Franken C."/>
            <person name="Gibelin C."/>
            <person name="Gish J."/>
            <person name="Goldstein S."/>
            <person name="Gonzalez A.J."/>
            <person name="Green P.J."/>
            <person name="Hallab A."/>
            <person name="Hartog M."/>
            <person name="Hua A."/>
            <person name="Humphray S.J."/>
            <person name="Jeong D.H."/>
            <person name="Jing Y."/>
            <person name="Jocker A."/>
            <person name="Kenton S.M."/>
            <person name="Kim D.J."/>
            <person name="Klee K."/>
            <person name="Lai H."/>
            <person name="Lang C."/>
            <person name="Lin S."/>
            <person name="Macmil S.L."/>
            <person name="Magdelenat G."/>
            <person name="Matthews L."/>
            <person name="McCorrison J."/>
            <person name="Monaghan E.L."/>
            <person name="Mun J.H."/>
            <person name="Najar F.Z."/>
            <person name="Nicholson C."/>
            <person name="Noirot C."/>
            <person name="O'Bleness M."/>
            <person name="Paule C.R."/>
            <person name="Poulain J."/>
            <person name="Prion F."/>
            <person name="Qin B."/>
            <person name="Qu C."/>
            <person name="Retzel E.F."/>
            <person name="Riddle C."/>
            <person name="Sallet E."/>
            <person name="Samain S."/>
            <person name="Samson N."/>
            <person name="Sanders I."/>
            <person name="Saurat O."/>
            <person name="Scarpelli C."/>
            <person name="Schiex T."/>
            <person name="Segurens B."/>
            <person name="Severin A.J."/>
            <person name="Sherrier D.J."/>
            <person name="Shi R."/>
            <person name="Sims S."/>
            <person name="Singer S.R."/>
            <person name="Sinharoy S."/>
            <person name="Sterck L."/>
            <person name="Viollet A."/>
            <person name="Wang B.B."/>
            <person name="Wang K."/>
            <person name="Wang M."/>
            <person name="Wang X."/>
            <person name="Warfsmann J."/>
            <person name="Weissenbach J."/>
            <person name="White D.D."/>
            <person name="White J.D."/>
            <person name="Wiley G.B."/>
            <person name="Wincker P."/>
            <person name="Xing Y."/>
            <person name="Yang L."/>
            <person name="Yao Z."/>
            <person name="Ying F."/>
            <person name="Zhai J."/>
            <person name="Zhou L."/>
            <person name="Zuber A."/>
            <person name="Denarie J."/>
            <person name="Dixon R.A."/>
            <person name="May G.D."/>
            <person name="Schwartz D.C."/>
            <person name="Rogers J."/>
            <person name="Quetier F."/>
            <person name="Town C.D."/>
            <person name="Roe B.A."/>
        </authorList>
    </citation>
    <scope>NUCLEOTIDE SEQUENCE [LARGE SCALE GENOMIC DNA]</scope>
    <source>
        <strain evidence="1">A17</strain>
        <strain evidence="2 3">cv. Jemalong A17</strain>
    </source>
</reference>
<evidence type="ECO:0000313" key="1">
    <source>
        <dbReference type="EMBL" id="KEH27495.1"/>
    </source>
</evidence>
<sequence>MKNEIVVSNSIVHIKIEGFRGSPLSLHMIEIKSKISSIFVMENWRPLKRSKEEEDTMKVRAWSKATPQQLQLKLQAPSLLCDDHSPNKYLYPTTTTA</sequence>
<gene>
    <name evidence="1" type="ordered locus">MTR_5g015205</name>
</gene>
<reference evidence="1 3" key="2">
    <citation type="journal article" date="2014" name="BMC Genomics">
        <title>An improved genome release (version Mt4.0) for the model legume Medicago truncatula.</title>
        <authorList>
            <person name="Tang H."/>
            <person name="Krishnakumar V."/>
            <person name="Bidwell S."/>
            <person name="Rosen B."/>
            <person name="Chan A."/>
            <person name="Zhou S."/>
            <person name="Gentzbittel L."/>
            <person name="Childs K.L."/>
            <person name="Yandell M."/>
            <person name="Gundlach H."/>
            <person name="Mayer K.F."/>
            <person name="Schwartz D.C."/>
            <person name="Town C.D."/>
        </authorList>
    </citation>
    <scope>GENOME REANNOTATION</scope>
    <source>
        <strain evidence="1">A17</strain>
        <strain evidence="2 3">cv. Jemalong A17</strain>
    </source>
</reference>
<dbReference type="Proteomes" id="UP000002051">
    <property type="component" value="Chromosome 5"/>
</dbReference>
<keyword evidence="3" id="KW-1185">Reference proteome</keyword>
<protein>
    <submittedName>
        <fullName evidence="1 2">Uncharacterized protein</fullName>
    </submittedName>
</protein>
<evidence type="ECO:0000313" key="2">
    <source>
        <dbReference type="EnsemblPlants" id="KEH27495"/>
    </source>
</evidence>
<name>A0A072UNS9_MEDTR</name>
<evidence type="ECO:0000313" key="3">
    <source>
        <dbReference type="Proteomes" id="UP000002051"/>
    </source>
</evidence>
<dbReference type="AlphaFoldDB" id="A0A072UNS9"/>